<dbReference type="GeneID" id="77403250"/>
<dbReference type="PANTHER" id="PTHR40707:SF1">
    <property type="entry name" value="DUF460 DOMAIN-CONTAINING PROTEIN"/>
    <property type="match status" value="1"/>
</dbReference>
<reference evidence="2 3" key="1">
    <citation type="submission" date="2018-07" db="EMBL/GenBank/DDBJ databases">
        <title>Genomic Encyclopedia of Type Strains, Phase IV (KMG-IV): sequencing the most valuable type-strain genomes for metagenomic binning, comparative biology and taxonomic classification.</title>
        <authorList>
            <person name="Goeker M."/>
        </authorList>
    </citation>
    <scope>NUCLEOTIDE SEQUENCE [LARGE SCALE GENOMIC DNA]</scope>
    <source>
        <strain evidence="2 3">DSM 7466</strain>
    </source>
</reference>
<name>A0A371NEY5_9EURY</name>
<dbReference type="Pfam" id="PF04312">
    <property type="entry name" value="DUF460"/>
    <property type="match status" value="1"/>
</dbReference>
<keyword evidence="1" id="KW-0175">Coiled coil</keyword>
<evidence type="ECO:0008006" key="4">
    <source>
        <dbReference type="Google" id="ProtNLM"/>
    </source>
</evidence>
<protein>
    <recommendedName>
        <fullName evidence="4">DUF460 domain-containing protein</fullName>
    </recommendedName>
</protein>
<sequence length="448" mass="51742">MDTVLEDHNLHKRRKSGVEIKPLMIAGIDPGHTVGLALVDLEGRLLHLGSMKEAARSDIIERIIEHGKPVIVASDVHPAPSAVKRIASMLNARLYTPERVMTISFKNELVSDFLRETDFTPENSHERDALAAAVKAYRHYEMKLKQIERKTSETGMSPSDTLRVKGLVIMGKPIAEAIRSVKGEEESEAMEISEKESHGDEYDVEKLRRTIRAQRSRLRNQGSTIERLKREKKSLLEKIRKLEDEKSRLEKKLERIQYEYSKDLLLNRELSHKLKVIEKLQRKYADEKSRREALERDLDSLLQIRDMESSGDTTPIKIIETFTRDGIRRACSRWKIKTGDVLLLRSSEGGGSQTARILLDLGPRAIITEDKMSHQALEVFEGAEVPVIPVRSLHIRVHDDFGSVKTQDLNREIKKWKHRLNEKRKKEEEEELLKVITEYRAQRRRNHK</sequence>
<dbReference type="AlphaFoldDB" id="A0A371NEY5"/>
<evidence type="ECO:0000313" key="3">
    <source>
        <dbReference type="Proteomes" id="UP000256864"/>
    </source>
</evidence>
<dbReference type="PANTHER" id="PTHR40707">
    <property type="entry name" value="POSSIBLE NUCLEASE OF RNASE H FOLD, RUVC/YQGF FAMILY"/>
    <property type="match status" value="1"/>
</dbReference>
<dbReference type="RefSeq" id="WP_245942804.1">
    <property type="nucleotide sequence ID" value="NZ_QREL01000001.1"/>
</dbReference>
<comment type="caution">
    <text evidence="2">The sequence shown here is derived from an EMBL/GenBank/DDBJ whole genome shotgun (WGS) entry which is preliminary data.</text>
</comment>
<gene>
    <name evidence="2" type="ORF">C7452_0542</name>
</gene>
<evidence type="ECO:0000313" key="2">
    <source>
        <dbReference type="EMBL" id="REE28530.1"/>
    </source>
</evidence>
<feature type="coiled-coil region" evidence="1">
    <location>
        <begin position="406"/>
        <end position="445"/>
    </location>
</feature>
<feature type="coiled-coil region" evidence="1">
    <location>
        <begin position="211"/>
        <end position="304"/>
    </location>
</feature>
<dbReference type="EMBL" id="QREL01000001">
    <property type="protein sequence ID" value="REE28530.1"/>
    <property type="molecule type" value="Genomic_DNA"/>
</dbReference>
<keyword evidence="3" id="KW-1185">Reference proteome</keyword>
<organism evidence="2 3">
    <name type="scientific">Methanothermobacter defluvii</name>
    <dbReference type="NCBI Taxonomy" id="49339"/>
    <lineage>
        <taxon>Archaea</taxon>
        <taxon>Methanobacteriati</taxon>
        <taxon>Methanobacteriota</taxon>
        <taxon>Methanomada group</taxon>
        <taxon>Methanobacteria</taxon>
        <taxon>Methanobacteriales</taxon>
        <taxon>Methanobacteriaceae</taxon>
        <taxon>Methanothermobacter</taxon>
    </lineage>
</organism>
<proteinExistence type="predicted"/>
<accession>A0A371NEY5</accession>
<evidence type="ECO:0000256" key="1">
    <source>
        <dbReference type="SAM" id="Coils"/>
    </source>
</evidence>
<dbReference type="InterPro" id="IPR007408">
    <property type="entry name" value="DUF460"/>
</dbReference>
<dbReference type="Proteomes" id="UP000256864">
    <property type="component" value="Unassembled WGS sequence"/>
</dbReference>